<dbReference type="STRING" id="71717.A0A4Y7T489"/>
<dbReference type="InterPro" id="IPR032675">
    <property type="entry name" value="LRR_dom_sf"/>
</dbReference>
<dbReference type="Gene3D" id="3.80.10.10">
    <property type="entry name" value="Ribonuclease Inhibitor"/>
    <property type="match status" value="1"/>
</dbReference>
<proteinExistence type="predicted"/>
<dbReference type="Proteomes" id="UP000298030">
    <property type="component" value="Unassembled WGS sequence"/>
</dbReference>
<name>A0A4Y7T489_COPMI</name>
<accession>A0A4Y7T489</accession>
<dbReference type="Pfam" id="PF12937">
    <property type="entry name" value="F-box-like"/>
    <property type="match status" value="1"/>
</dbReference>
<protein>
    <recommendedName>
        <fullName evidence="1">F-box domain-containing protein</fullName>
    </recommendedName>
</protein>
<evidence type="ECO:0000313" key="3">
    <source>
        <dbReference type="Proteomes" id="UP000298030"/>
    </source>
</evidence>
<keyword evidence="3" id="KW-1185">Reference proteome</keyword>
<organism evidence="2 3">
    <name type="scientific">Coprinellus micaceus</name>
    <name type="common">Glistening ink-cap mushroom</name>
    <name type="synonym">Coprinus micaceus</name>
    <dbReference type="NCBI Taxonomy" id="71717"/>
    <lineage>
        <taxon>Eukaryota</taxon>
        <taxon>Fungi</taxon>
        <taxon>Dikarya</taxon>
        <taxon>Basidiomycota</taxon>
        <taxon>Agaricomycotina</taxon>
        <taxon>Agaricomycetes</taxon>
        <taxon>Agaricomycetidae</taxon>
        <taxon>Agaricales</taxon>
        <taxon>Agaricineae</taxon>
        <taxon>Psathyrellaceae</taxon>
        <taxon>Coprinellus</taxon>
    </lineage>
</organism>
<dbReference type="AlphaFoldDB" id="A0A4Y7T489"/>
<dbReference type="SUPFAM" id="SSF52058">
    <property type="entry name" value="L domain-like"/>
    <property type="match status" value="1"/>
</dbReference>
<gene>
    <name evidence="2" type="ORF">FA13DRAFT_1815472</name>
</gene>
<evidence type="ECO:0000313" key="2">
    <source>
        <dbReference type="EMBL" id="TEB28945.1"/>
    </source>
</evidence>
<dbReference type="OrthoDB" id="3221235at2759"/>
<dbReference type="InterPro" id="IPR001810">
    <property type="entry name" value="F-box_dom"/>
</dbReference>
<comment type="caution">
    <text evidence="2">The sequence shown here is derived from an EMBL/GenBank/DDBJ whole genome shotgun (WGS) entry which is preliminary data.</text>
</comment>
<feature type="domain" description="F-box" evidence="1">
    <location>
        <begin position="135"/>
        <end position="200"/>
    </location>
</feature>
<sequence length="627" mass="69494">MPPPDLSAGCNHCLPKIYLQDGIPIQRKLKVPFTNGIKRGRGGQQCTSFQQFEGAMTPQSDVTLAELDLPRDIIQMVRESVVPTKARKAWILDAVQDCEKSLSGASEAGSGTATLAEANRLQCKVLALQSLLAPIRRLPSEILIHVFHLYLLTASSDSHQTDVITQLTIVKPSPLVLARVCSSWRSTVNASPILWTRLNISGQGDCYAGPCVCSKQVDGFKAWMDRIAQQPWSLSIELVPPSVDVRERPSRVALSNILGHPAIARLRRLRVDAQAPITGVERQAFPSLDSLVIRWRHADYHMHFLESVFPDAPKLKKLVVVNVGNLNPVTDKLPWPNLTHLFIEGITLSKWRSVVGHCVSLQDGCFSITEQSQHVEEFVSSGNSPAEPLSLPHLTRLTFMNRPPLHHDLHEMAFPALEELNIFHGDWALGTWGTLTLHTFHNITRLTVVGRRRVQLEGAIFRLLEETPYVTDLSLDIQCDAGSLLGFLTHRRDKALLVCMEKLDVFCGINPSGDGIAGTPPPAQAPPFTDRLREMLLSRAPSSSSPTHRHPPPVLKGLKIRLPEAPWSAEAVRAIEDICRDVGLSDVEIVVVDQSRGASIPSMSILGDESDRYEHWDDGLLYFLNRL</sequence>
<dbReference type="EMBL" id="QPFP01000029">
    <property type="protein sequence ID" value="TEB28945.1"/>
    <property type="molecule type" value="Genomic_DNA"/>
</dbReference>
<evidence type="ECO:0000259" key="1">
    <source>
        <dbReference type="Pfam" id="PF12937"/>
    </source>
</evidence>
<reference evidence="2 3" key="1">
    <citation type="journal article" date="2019" name="Nat. Ecol. Evol.">
        <title>Megaphylogeny resolves global patterns of mushroom evolution.</title>
        <authorList>
            <person name="Varga T."/>
            <person name="Krizsan K."/>
            <person name="Foldi C."/>
            <person name="Dima B."/>
            <person name="Sanchez-Garcia M."/>
            <person name="Sanchez-Ramirez S."/>
            <person name="Szollosi G.J."/>
            <person name="Szarkandi J.G."/>
            <person name="Papp V."/>
            <person name="Albert L."/>
            <person name="Andreopoulos W."/>
            <person name="Angelini C."/>
            <person name="Antonin V."/>
            <person name="Barry K.W."/>
            <person name="Bougher N.L."/>
            <person name="Buchanan P."/>
            <person name="Buyck B."/>
            <person name="Bense V."/>
            <person name="Catcheside P."/>
            <person name="Chovatia M."/>
            <person name="Cooper J."/>
            <person name="Damon W."/>
            <person name="Desjardin D."/>
            <person name="Finy P."/>
            <person name="Geml J."/>
            <person name="Haridas S."/>
            <person name="Hughes K."/>
            <person name="Justo A."/>
            <person name="Karasinski D."/>
            <person name="Kautmanova I."/>
            <person name="Kiss B."/>
            <person name="Kocsube S."/>
            <person name="Kotiranta H."/>
            <person name="LaButti K.M."/>
            <person name="Lechner B.E."/>
            <person name="Liimatainen K."/>
            <person name="Lipzen A."/>
            <person name="Lukacs Z."/>
            <person name="Mihaltcheva S."/>
            <person name="Morgado L.N."/>
            <person name="Niskanen T."/>
            <person name="Noordeloos M.E."/>
            <person name="Ohm R.A."/>
            <person name="Ortiz-Santana B."/>
            <person name="Ovrebo C."/>
            <person name="Racz N."/>
            <person name="Riley R."/>
            <person name="Savchenko A."/>
            <person name="Shiryaev A."/>
            <person name="Soop K."/>
            <person name="Spirin V."/>
            <person name="Szebenyi C."/>
            <person name="Tomsovsky M."/>
            <person name="Tulloss R.E."/>
            <person name="Uehling J."/>
            <person name="Grigoriev I.V."/>
            <person name="Vagvolgyi C."/>
            <person name="Papp T."/>
            <person name="Martin F.M."/>
            <person name="Miettinen O."/>
            <person name="Hibbett D.S."/>
            <person name="Nagy L.G."/>
        </authorList>
    </citation>
    <scope>NUCLEOTIDE SEQUENCE [LARGE SCALE GENOMIC DNA]</scope>
    <source>
        <strain evidence="2 3">FP101781</strain>
    </source>
</reference>